<accession>A0A1I0PDV8</accession>
<organism evidence="1 2">
    <name type="scientific">[Clostridium] fimetarium</name>
    <dbReference type="NCBI Taxonomy" id="99656"/>
    <lineage>
        <taxon>Bacteria</taxon>
        <taxon>Bacillati</taxon>
        <taxon>Bacillota</taxon>
        <taxon>Clostridia</taxon>
        <taxon>Lachnospirales</taxon>
        <taxon>Lachnospiraceae</taxon>
    </lineage>
</organism>
<dbReference type="Proteomes" id="UP000199701">
    <property type="component" value="Unassembled WGS sequence"/>
</dbReference>
<dbReference type="AlphaFoldDB" id="A0A1I0PDV8"/>
<name>A0A1I0PDV8_9FIRM</name>
<evidence type="ECO:0000313" key="1">
    <source>
        <dbReference type="EMBL" id="SEW12394.1"/>
    </source>
</evidence>
<gene>
    <name evidence="1" type="ORF">SAMN05421659_1056</name>
</gene>
<reference evidence="1 2" key="1">
    <citation type="submission" date="2016-10" db="EMBL/GenBank/DDBJ databases">
        <authorList>
            <person name="de Groot N.N."/>
        </authorList>
    </citation>
    <scope>NUCLEOTIDE SEQUENCE [LARGE SCALE GENOMIC DNA]</scope>
    <source>
        <strain evidence="1 2">DSM 9179</strain>
    </source>
</reference>
<dbReference type="RefSeq" id="WP_092452244.1">
    <property type="nucleotide sequence ID" value="NZ_FOJI01000005.1"/>
</dbReference>
<dbReference type="EMBL" id="FOJI01000005">
    <property type="protein sequence ID" value="SEW12394.1"/>
    <property type="molecule type" value="Genomic_DNA"/>
</dbReference>
<dbReference type="OrthoDB" id="2991334at2"/>
<sequence>MERQSYFWDSSFSTKLASVNSFEDELTKNILEYNEISGSDDYIIPAAMLEYDDTWFKRWLKASDALVNATKKNVNGRKHILTLALPDMLLLQKEDEIEKIIEATEKFDIDGYYIIAHPPQDKYLVDVPMWLTNLMQLCAGLKLQGKKVIVGYGNHQLLCLTATGIDAMATGTYLNVRRFTNKFEENDSILRKSVWYYYPAALSEYKMGFLDTAYKNGVLQQMKPTKEMDNGYVDILFAGAQPSSTAFKETMAFKHYINCVRVQTKLLSKSTYKDTVVANEVMLENAMRRIEYMEKNGVYAQARSFKDMVDVNRSALQRLETNRGFQLQQDWKKFM</sequence>
<proteinExistence type="predicted"/>
<keyword evidence="2" id="KW-1185">Reference proteome</keyword>
<protein>
    <submittedName>
        <fullName evidence="1">Uncharacterized protein</fullName>
    </submittedName>
</protein>
<dbReference type="STRING" id="99656.SAMN05421659_1056"/>
<evidence type="ECO:0000313" key="2">
    <source>
        <dbReference type="Proteomes" id="UP000199701"/>
    </source>
</evidence>